<dbReference type="OrthoDB" id="6614360at2759"/>
<organism evidence="11 12">
    <name type="scientific">Acanthoscelides obtectus</name>
    <name type="common">Bean weevil</name>
    <name type="synonym">Bruchus obtectus</name>
    <dbReference type="NCBI Taxonomy" id="200917"/>
    <lineage>
        <taxon>Eukaryota</taxon>
        <taxon>Metazoa</taxon>
        <taxon>Ecdysozoa</taxon>
        <taxon>Arthropoda</taxon>
        <taxon>Hexapoda</taxon>
        <taxon>Insecta</taxon>
        <taxon>Pterygota</taxon>
        <taxon>Neoptera</taxon>
        <taxon>Endopterygota</taxon>
        <taxon>Coleoptera</taxon>
        <taxon>Polyphaga</taxon>
        <taxon>Cucujiformia</taxon>
        <taxon>Chrysomeloidea</taxon>
        <taxon>Chrysomelidae</taxon>
        <taxon>Bruchinae</taxon>
        <taxon>Bruchini</taxon>
        <taxon>Acanthoscelides</taxon>
    </lineage>
</organism>
<protein>
    <submittedName>
        <fullName evidence="11">Uncharacterized protein</fullName>
    </submittedName>
</protein>
<dbReference type="Pfam" id="PF02949">
    <property type="entry name" value="7tm_6"/>
    <property type="match status" value="1"/>
</dbReference>
<dbReference type="InterPro" id="IPR004117">
    <property type="entry name" value="7tm6_olfct_rcpt"/>
</dbReference>
<feature type="transmembrane region" description="Helical" evidence="10">
    <location>
        <begin position="127"/>
        <end position="149"/>
    </location>
</feature>
<evidence type="ECO:0000256" key="10">
    <source>
        <dbReference type="SAM" id="Phobius"/>
    </source>
</evidence>
<accession>A0A9P0M0B5</accession>
<sequence length="251" mass="29167">MSVLTFSFTSFLFGRLITTREISYETLPVQCYIPDAVPIWVMFLWQTIHLYFLFFSSGTPLFTMCAMTYTSLQLKILDYELRGIFEHVDVDNDDVFRNVQSRIAKCSKHHSFLLSFRSTLNEAFSTVMILYLGLMILVLCIGLYASFALKSREDILRTLAYVAIYNVEFFVCYCFPSQILMDYSEGLSDTLYFTKWYQYPKFNKMVLLLLCQLQVTVAFNVRGIASFGYDIGLRAIKTVVSYCMFLRAIIL</sequence>
<dbReference type="EMBL" id="CAKOFQ010007493">
    <property type="protein sequence ID" value="CAH2002400.1"/>
    <property type="molecule type" value="Genomic_DNA"/>
</dbReference>
<dbReference type="GO" id="GO:0005886">
    <property type="term" value="C:plasma membrane"/>
    <property type="evidence" value="ECO:0007669"/>
    <property type="project" value="UniProtKB-SubCell"/>
</dbReference>
<evidence type="ECO:0000256" key="1">
    <source>
        <dbReference type="ARBA" id="ARBA00004651"/>
    </source>
</evidence>
<evidence type="ECO:0000256" key="9">
    <source>
        <dbReference type="ARBA" id="ARBA00023224"/>
    </source>
</evidence>
<dbReference type="Proteomes" id="UP001152888">
    <property type="component" value="Unassembled WGS sequence"/>
</dbReference>
<proteinExistence type="predicted"/>
<dbReference type="PANTHER" id="PTHR21137">
    <property type="entry name" value="ODORANT RECEPTOR"/>
    <property type="match status" value="1"/>
</dbReference>
<keyword evidence="5" id="KW-0552">Olfaction</keyword>
<keyword evidence="6 10" id="KW-1133">Transmembrane helix</keyword>
<keyword evidence="12" id="KW-1185">Reference proteome</keyword>
<evidence type="ECO:0000256" key="5">
    <source>
        <dbReference type="ARBA" id="ARBA00022725"/>
    </source>
</evidence>
<feature type="transmembrane region" description="Helical" evidence="10">
    <location>
        <begin position="43"/>
        <end position="69"/>
    </location>
</feature>
<keyword evidence="9" id="KW-0807">Transducer</keyword>
<evidence type="ECO:0000313" key="12">
    <source>
        <dbReference type="Proteomes" id="UP001152888"/>
    </source>
</evidence>
<feature type="transmembrane region" description="Helical" evidence="10">
    <location>
        <begin position="205"/>
        <end position="225"/>
    </location>
</feature>
<evidence type="ECO:0000256" key="2">
    <source>
        <dbReference type="ARBA" id="ARBA00022475"/>
    </source>
</evidence>
<evidence type="ECO:0000313" key="11">
    <source>
        <dbReference type="EMBL" id="CAH2002400.1"/>
    </source>
</evidence>
<comment type="caution">
    <text evidence="11">The sequence shown here is derived from an EMBL/GenBank/DDBJ whole genome shotgun (WGS) entry which is preliminary data.</text>
</comment>
<dbReference type="GO" id="GO:0005549">
    <property type="term" value="F:odorant binding"/>
    <property type="evidence" value="ECO:0007669"/>
    <property type="project" value="InterPro"/>
</dbReference>
<feature type="transmembrane region" description="Helical" evidence="10">
    <location>
        <begin position="155"/>
        <end position="175"/>
    </location>
</feature>
<dbReference type="GO" id="GO:0004984">
    <property type="term" value="F:olfactory receptor activity"/>
    <property type="evidence" value="ECO:0007669"/>
    <property type="project" value="InterPro"/>
</dbReference>
<evidence type="ECO:0000256" key="7">
    <source>
        <dbReference type="ARBA" id="ARBA00023136"/>
    </source>
</evidence>
<keyword evidence="8" id="KW-0675">Receptor</keyword>
<keyword evidence="3" id="KW-0716">Sensory transduction</keyword>
<keyword evidence="4 10" id="KW-0812">Transmembrane</keyword>
<name>A0A9P0M0B5_ACAOB</name>
<gene>
    <name evidence="11" type="ORF">ACAOBT_LOCUS26772</name>
</gene>
<evidence type="ECO:0000256" key="8">
    <source>
        <dbReference type="ARBA" id="ARBA00023170"/>
    </source>
</evidence>
<evidence type="ECO:0000256" key="6">
    <source>
        <dbReference type="ARBA" id="ARBA00022989"/>
    </source>
</evidence>
<evidence type="ECO:0000256" key="3">
    <source>
        <dbReference type="ARBA" id="ARBA00022606"/>
    </source>
</evidence>
<dbReference type="PANTHER" id="PTHR21137:SF35">
    <property type="entry name" value="ODORANT RECEPTOR 19A-RELATED"/>
    <property type="match status" value="1"/>
</dbReference>
<evidence type="ECO:0000256" key="4">
    <source>
        <dbReference type="ARBA" id="ARBA00022692"/>
    </source>
</evidence>
<keyword evidence="2" id="KW-1003">Cell membrane</keyword>
<keyword evidence="7 10" id="KW-0472">Membrane</keyword>
<reference evidence="11" key="1">
    <citation type="submission" date="2022-03" db="EMBL/GenBank/DDBJ databases">
        <authorList>
            <person name="Sayadi A."/>
        </authorList>
    </citation>
    <scope>NUCLEOTIDE SEQUENCE</scope>
</reference>
<comment type="subcellular location">
    <subcellularLocation>
        <location evidence="1">Cell membrane</location>
        <topology evidence="1">Multi-pass membrane protein</topology>
    </subcellularLocation>
</comment>
<dbReference type="AlphaFoldDB" id="A0A9P0M0B5"/>
<dbReference type="GO" id="GO:0007165">
    <property type="term" value="P:signal transduction"/>
    <property type="evidence" value="ECO:0007669"/>
    <property type="project" value="UniProtKB-KW"/>
</dbReference>